<dbReference type="EMBL" id="JACSDY010000021">
    <property type="protein sequence ID" value="KAF7394196.1"/>
    <property type="molecule type" value="Genomic_DNA"/>
</dbReference>
<reference evidence="2" key="1">
    <citation type="journal article" date="2020" name="G3 (Bethesda)">
        <title>High-Quality Assemblies for Three Invasive Social Wasps from the &lt;i&gt;Vespula&lt;/i&gt; Genus.</title>
        <authorList>
            <person name="Harrop T.W.R."/>
            <person name="Guhlin J."/>
            <person name="McLaughlin G.M."/>
            <person name="Permina E."/>
            <person name="Stockwell P."/>
            <person name="Gilligan J."/>
            <person name="Le Lec M.F."/>
            <person name="Gruber M.A.M."/>
            <person name="Quinn O."/>
            <person name="Lovegrove M."/>
            <person name="Duncan E.J."/>
            <person name="Remnant E.J."/>
            <person name="Van Eeckhoven J."/>
            <person name="Graham B."/>
            <person name="Knapp R.A."/>
            <person name="Langford K.W."/>
            <person name="Kronenberg Z."/>
            <person name="Press M.O."/>
            <person name="Eacker S.M."/>
            <person name="Wilson-Rankin E.E."/>
            <person name="Purcell J."/>
            <person name="Lester P.J."/>
            <person name="Dearden P.K."/>
        </authorList>
    </citation>
    <scope>NUCLEOTIDE SEQUENCE</scope>
    <source>
        <strain evidence="2">Volc-1</strain>
    </source>
</reference>
<accession>A0A834JV59</accession>
<evidence type="ECO:0000256" key="1">
    <source>
        <dbReference type="SAM" id="MobiDB-lite"/>
    </source>
</evidence>
<feature type="region of interest" description="Disordered" evidence="1">
    <location>
        <begin position="86"/>
        <end position="111"/>
    </location>
</feature>
<proteinExistence type="predicted"/>
<gene>
    <name evidence="2" type="ORF">H0235_016791</name>
</gene>
<keyword evidence="3" id="KW-1185">Reference proteome</keyword>
<name>A0A834JV59_VESPE</name>
<protein>
    <submittedName>
        <fullName evidence="2">Uncharacterized protein</fullName>
    </submittedName>
</protein>
<evidence type="ECO:0000313" key="2">
    <source>
        <dbReference type="EMBL" id="KAF7394196.1"/>
    </source>
</evidence>
<dbReference type="Proteomes" id="UP000600918">
    <property type="component" value="Unassembled WGS sequence"/>
</dbReference>
<dbReference type="AlphaFoldDB" id="A0A834JV59"/>
<evidence type="ECO:0000313" key="3">
    <source>
        <dbReference type="Proteomes" id="UP000600918"/>
    </source>
</evidence>
<organism evidence="2 3">
    <name type="scientific">Vespula pensylvanica</name>
    <name type="common">Western yellow jacket</name>
    <name type="synonym">Wasp</name>
    <dbReference type="NCBI Taxonomy" id="30213"/>
    <lineage>
        <taxon>Eukaryota</taxon>
        <taxon>Metazoa</taxon>
        <taxon>Ecdysozoa</taxon>
        <taxon>Arthropoda</taxon>
        <taxon>Hexapoda</taxon>
        <taxon>Insecta</taxon>
        <taxon>Pterygota</taxon>
        <taxon>Neoptera</taxon>
        <taxon>Endopterygota</taxon>
        <taxon>Hymenoptera</taxon>
        <taxon>Apocrita</taxon>
        <taxon>Aculeata</taxon>
        <taxon>Vespoidea</taxon>
        <taxon>Vespidae</taxon>
        <taxon>Vespinae</taxon>
        <taxon>Vespula</taxon>
    </lineage>
</organism>
<sequence>MIQVSIKKGAGKGSFSTESIGLKFQRLYVVEKFRGFLLSFELKGLNNNSSSNSSSNYALLYFKEHLCNIYIHPMDLKQTAFVGSSGSQYHRSSFESKTKRKEIKDPLGDSR</sequence>
<feature type="compositionally biased region" description="Basic and acidic residues" evidence="1">
    <location>
        <begin position="92"/>
        <end position="111"/>
    </location>
</feature>
<comment type="caution">
    <text evidence="2">The sequence shown here is derived from an EMBL/GenBank/DDBJ whole genome shotgun (WGS) entry which is preliminary data.</text>
</comment>